<feature type="signal peptide" evidence="1">
    <location>
        <begin position="1"/>
        <end position="23"/>
    </location>
</feature>
<keyword evidence="4" id="KW-1185">Reference proteome</keyword>
<dbReference type="PROSITE" id="PS51257">
    <property type="entry name" value="PROKAR_LIPOPROTEIN"/>
    <property type="match status" value="1"/>
</dbReference>
<evidence type="ECO:0000313" key="3">
    <source>
        <dbReference type="EMBL" id="KAA3160748.1"/>
    </source>
</evidence>
<feature type="domain" description="Putative carbohydrate metabolism" evidence="2">
    <location>
        <begin position="602"/>
        <end position="821"/>
    </location>
</feature>
<dbReference type="RefSeq" id="WP_130063913.1">
    <property type="nucleotide sequence ID" value="NZ_RCXA01000039.1"/>
</dbReference>
<keyword evidence="1" id="KW-0732">Signal</keyword>
<evidence type="ECO:0000256" key="1">
    <source>
        <dbReference type="SAM" id="SignalP"/>
    </source>
</evidence>
<feature type="chain" id="PRO_5046103646" description="Putative carbohydrate metabolism domain-containing protein" evidence="1">
    <location>
        <begin position="24"/>
        <end position="824"/>
    </location>
</feature>
<dbReference type="Gene3D" id="2.60.120.890">
    <property type="entry name" value="BT2081, beta-jelly-roll domain"/>
    <property type="match status" value="1"/>
</dbReference>
<comment type="caution">
    <text evidence="3">The sequence shown here is derived from an EMBL/GenBank/DDBJ whole genome shotgun (WGS) entry which is preliminary data.</text>
</comment>
<evidence type="ECO:0000313" key="4">
    <source>
        <dbReference type="Proteomes" id="UP000324870"/>
    </source>
</evidence>
<dbReference type="InterPro" id="IPR025112">
    <property type="entry name" value="PCMD"/>
</dbReference>
<proteinExistence type="predicted"/>
<dbReference type="Pfam" id="PF13201">
    <property type="entry name" value="PCMD"/>
    <property type="match status" value="1"/>
</dbReference>
<sequence>MKKQVSLLTLTAALLLGACSTYEEVPATSGDGATAVGFLADIAPREQSRADINVDFGTGLTGTWNGEDKLGVLANDFSKLLQFTYTTDSKAFTGSLFGSAGTWAYRAFYPHNGNATVSGTTVTVPFSALRTQNGNKYNSEFDIMAADAITHNNAKPGKTPEGNAVKFNLHRITSILALKLQGGAASEKIASVMLTSKKPIASEKLTFTVPSDPNATYDPSAITPKLVVEGTSAMGSPISINSEHITVTYADGTAPSADYSETFFNVLPDDSYGDLTFSACTDKGNAASFTITRTTPVVANWVYTVERTASFTKAAAPTVKWIGHEDLTTPTELLESGNSANIRVSAPGGIKSMQVDITSSVLTTPMEGSEQNLLEAVKLAPSMELTNPANNDMAAALAGFGFPTPAQLLNQQHVYFQIGGLIDMLAMVCAEVTETTNSDFKFTVTDNAGQETDITLKYVKTVVSPITYNNDADLWANTASFTLNIPADATSVSVQYKKSTASDTKWQTAEITGNNTKAEIKPDWGTQFTVADWTTPNSVRPFWRITEGTGVFANNTYDYKLTVDGTEYKGQFTTKTDQIIPEGNMENTALPCFILQDASKTSETWGSGNNKVMSACWLCQQTDGNSGKCAYLTSGTQNTFIFGKLLTAGNLFFGQFTQNGTGGDVRFGQKYPWKSRPSAMRVSYKAEVGDVDYVNTTTTVNIPKNSPDKARIFVAVVDWTGPHTVTSTLKIQNKLPATVVGSWDPETTTDPGEGKIIGYGSLWIEKGKTDWQTIDIPINYYDKTAKPTDGKYSLVISCACNAYGEFFNGCSTNKLWVDDFEWVY</sequence>
<name>A0ABQ6S6Y5_9BACT</name>
<accession>A0ABQ6S6Y5</accession>
<reference evidence="3 4" key="1">
    <citation type="journal article" date="2019" name="Nat. Med.">
        <title>A library of human gut bacterial isolates paired with longitudinal multiomics data enables mechanistic microbiome research.</title>
        <authorList>
            <person name="Poyet M."/>
            <person name="Groussin M."/>
            <person name="Gibbons S.M."/>
            <person name="Avila-Pacheco J."/>
            <person name="Jiang X."/>
            <person name="Kearney S.M."/>
            <person name="Perrotta A.R."/>
            <person name="Berdy B."/>
            <person name="Zhao S."/>
            <person name="Lieberman T.D."/>
            <person name="Swanson P.K."/>
            <person name="Smith M."/>
            <person name="Roesemann S."/>
            <person name="Alexander J.E."/>
            <person name="Rich S.A."/>
            <person name="Livny J."/>
            <person name="Vlamakis H."/>
            <person name="Clish C."/>
            <person name="Bullock K."/>
            <person name="Deik A."/>
            <person name="Scott J."/>
            <person name="Pierce K.A."/>
            <person name="Xavier R.J."/>
            <person name="Alm E.J."/>
        </authorList>
    </citation>
    <scope>NUCLEOTIDE SEQUENCE [LARGE SCALE GENOMIC DNA]</scope>
    <source>
        <strain evidence="3 4">BIOML-A1</strain>
    </source>
</reference>
<gene>
    <name evidence="3" type="ORF">F2A26_00165</name>
</gene>
<organism evidence="3 4">
    <name type="scientific">Alistipes finegoldii</name>
    <dbReference type="NCBI Taxonomy" id="214856"/>
    <lineage>
        <taxon>Bacteria</taxon>
        <taxon>Pseudomonadati</taxon>
        <taxon>Bacteroidota</taxon>
        <taxon>Bacteroidia</taxon>
        <taxon>Bacteroidales</taxon>
        <taxon>Rikenellaceae</taxon>
        <taxon>Alistipes</taxon>
    </lineage>
</organism>
<protein>
    <recommendedName>
        <fullName evidence="2">Putative carbohydrate metabolism domain-containing protein</fullName>
    </recommendedName>
</protein>
<dbReference type="InterPro" id="IPR038653">
    <property type="entry name" value="Put_CMD_sf"/>
</dbReference>
<dbReference type="Proteomes" id="UP000324870">
    <property type="component" value="Unassembled WGS sequence"/>
</dbReference>
<dbReference type="EMBL" id="VVND01000001">
    <property type="protein sequence ID" value="KAA3160748.1"/>
    <property type="molecule type" value="Genomic_DNA"/>
</dbReference>
<evidence type="ECO:0000259" key="2">
    <source>
        <dbReference type="Pfam" id="PF13201"/>
    </source>
</evidence>